<reference evidence="2" key="2">
    <citation type="journal article" date="2021" name="PeerJ">
        <title>Extensive microbial diversity within the chicken gut microbiome revealed by metagenomics and culture.</title>
        <authorList>
            <person name="Gilroy R."/>
            <person name="Ravi A."/>
            <person name="Getino M."/>
            <person name="Pursley I."/>
            <person name="Horton D.L."/>
            <person name="Alikhan N.F."/>
            <person name="Baker D."/>
            <person name="Gharbi K."/>
            <person name="Hall N."/>
            <person name="Watson M."/>
            <person name="Adriaenssens E.M."/>
            <person name="Foster-Nyarko E."/>
            <person name="Jarju S."/>
            <person name="Secka A."/>
            <person name="Antonio M."/>
            <person name="Oren A."/>
            <person name="Chaudhuri R.R."/>
            <person name="La Ragione R."/>
            <person name="Hildebrand F."/>
            <person name="Pallen M.J."/>
        </authorList>
    </citation>
    <scope>NUCLEOTIDE SEQUENCE</scope>
    <source>
        <strain evidence="2">ChiW13-3771</strain>
    </source>
</reference>
<organism evidence="2 3">
    <name type="scientific">Candidatus Fimimorpha faecalis</name>
    <dbReference type="NCBI Taxonomy" id="2840824"/>
    <lineage>
        <taxon>Bacteria</taxon>
        <taxon>Bacillati</taxon>
        <taxon>Bacillota</taxon>
        <taxon>Clostridia</taxon>
        <taxon>Eubacteriales</taxon>
        <taxon>Candidatus Fimimorpha</taxon>
    </lineage>
</organism>
<evidence type="ECO:0000313" key="3">
    <source>
        <dbReference type="Proteomes" id="UP000824201"/>
    </source>
</evidence>
<feature type="transmembrane region" description="Helical" evidence="1">
    <location>
        <begin position="61"/>
        <end position="84"/>
    </location>
</feature>
<evidence type="ECO:0000256" key="1">
    <source>
        <dbReference type="SAM" id="Phobius"/>
    </source>
</evidence>
<feature type="transmembrane region" description="Helical" evidence="1">
    <location>
        <begin position="20"/>
        <end position="41"/>
    </location>
</feature>
<keyword evidence="1" id="KW-0812">Transmembrane</keyword>
<feature type="transmembrane region" description="Helical" evidence="1">
    <location>
        <begin position="176"/>
        <end position="193"/>
    </location>
</feature>
<accession>A0A9D1EFR6</accession>
<dbReference type="GO" id="GO:0140359">
    <property type="term" value="F:ABC-type transporter activity"/>
    <property type="evidence" value="ECO:0007669"/>
    <property type="project" value="InterPro"/>
</dbReference>
<feature type="transmembrane region" description="Helical" evidence="1">
    <location>
        <begin position="259"/>
        <end position="279"/>
    </location>
</feature>
<dbReference type="GO" id="GO:0005886">
    <property type="term" value="C:plasma membrane"/>
    <property type="evidence" value="ECO:0007669"/>
    <property type="project" value="UniProtKB-SubCell"/>
</dbReference>
<gene>
    <name evidence="2" type="ORF">IAC96_09645</name>
</gene>
<dbReference type="Pfam" id="PF12679">
    <property type="entry name" value="ABC2_membrane_2"/>
    <property type="match status" value="1"/>
</dbReference>
<feature type="transmembrane region" description="Helical" evidence="1">
    <location>
        <begin position="144"/>
        <end position="164"/>
    </location>
</feature>
<keyword evidence="1" id="KW-1133">Transmembrane helix</keyword>
<comment type="caution">
    <text evidence="2">The sequence shown here is derived from an EMBL/GenBank/DDBJ whole genome shotgun (WGS) entry which is preliminary data.</text>
</comment>
<keyword evidence="1" id="KW-0472">Membrane</keyword>
<evidence type="ECO:0000313" key="2">
    <source>
        <dbReference type="EMBL" id="HIR89201.1"/>
    </source>
</evidence>
<dbReference type="PANTHER" id="PTHR43471">
    <property type="entry name" value="ABC TRANSPORTER PERMEASE"/>
    <property type="match status" value="1"/>
</dbReference>
<feature type="transmembrane region" description="Helical" evidence="1">
    <location>
        <begin position="105"/>
        <end position="138"/>
    </location>
</feature>
<dbReference type="EMBL" id="DVHN01000123">
    <property type="protein sequence ID" value="HIR89201.1"/>
    <property type="molecule type" value="Genomic_DNA"/>
</dbReference>
<dbReference type="PANTHER" id="PTHR43471:SF12">
    <property type="entry name" value="HYPOTHETICAL MEMBRANE PROTEIN, CONSERVED"/>
    <property type="match status" value="1"/>
</dbReference>
<reference evidence="2" key="1">
    <citation type="submission" date="2020-10" db="EMBL/GenBank/DDBJ databases">
        <authorList>
            <person name="Gilroy R."/>
        </authorList>
    </citation>
    <scope>NUCLEOTIDE SEQUENCE</scope>
    <source>
        <strain evidence="2">ChiW13-3771</strain>
    </source>
</reference>
<name>A0A9D1EFR6_9FIRM</name>
<proteinExistence type="predicted"/>
<protein>
    <submittedName>
        <fullName evidence="2">ABC transporter permease subunit</fullName>
    </submittedName>
</protein>
<sequence length="291" mass="32932">MFRNPVYEKEIRSTYRSVRILAIIVIFNIILALVGISRLSYIVNDMHFNGSAEYSAMLQLYIMIATIEFLLLVLIIPGQTAAAISGERERRTLDAMLSTNITPAALILGKLMASLTTTFLFITSSLPVLSLVFIYGGIQVSDLALLLGYMLFSAIYIGSCSICFSSYFRHTTTSTIISYGFVLFLFIGTLFLNEFPTLFSETVTPTFQTSLSPASYCLILNPAITFYYIMNRQAGNPDILLELLHYPKFYDSNLIIEHWIQFSIGIQFLIILLFLFFAARHLKNNFYSGKY</sequence>
<dbReference type="AlphaFoldDB" id="A0A9D1EFR6"/>
<dbReference type="Proteomes" id="UP000824201">
    <property type="component" value="Unassembled WGS sequence"/>
</dbReference>